<name>A0AAV3XPG0_9CYAN</name>
<protein>
    <submittedName>
        <fullName evidence="3">Peptidase M23</fullName>
    </submittedName>
</protein>
<dbReference type="InterPro" id="IPR036779">
    <property type="entry name" value="LysM_dom_sf"/>
</dbReference>
<gene>
    <name evidence="3" type="ORF">MiSe_83250</name>
</gene>
<dbReference type="CDD" id="cd12797">
    <property type="entry name" value="M23_peptidase"/>
    <property type="match status" value="1"/>
</dbReference>
<sequence length="778" mass="82428">MKRVLTQKVKPIPACAFLDRAAEENLKSLPSEGNLRVGRSAAMIGLAISVGASSLLLPQQGEGAMATEATDGSPVSTVPAPATSPAVGETQGQPIMAAAEIMPKQPAIGHQDREGQTIGSNTQTNQVEPTFAAETKLPALSATSAAAPRIPALMEKSQGISAPENPLLGIAPAILQRANGYSSDAASRDSFAARLGRVTSPYKPSVAQESSASVAATIPNPVNDLLKAKQTVAIDRLRDSSNRLRSSLAEWKSEESTNLPAQSTEPYQPYVPSYVNPVVPSQQESAEVVDGQVEALGSASVTEPATEPVISGIQPQWEQQNARVEALPQVVVPEPTGTEAMTAVYQVQPGDTLSGIAQHYGVTATVLAQANHIDNPHRLQIAQLLAIPQTEKGGTTLVANAQNLGAHLRETAYIRPGQQLPASASWLTNVAVPTKQRTSSTLALAVVPGLVIDPDRDRNLGPTVPLSDEASVPLAASGDANLGTDFAPPKFNGTGVKQLAVGEPEAKYSDAEDRSAIAAKPKQQNNPYIERLRAELSQLRDQYRNGQASFRHQTANAPAPSPIPAAPVNPEFDSRRYNQALQAEIERRAASERANLPQTPTLPRTQPPTVATAPLGAEPYQPFQPSRGQMVSPDLPPLGDPNQYLPGGSQNLNGLMWPTRGVLTSGYGRRWGRMHRGIDIAAPTGTPIFAAAPGVVVYARWNSGGYGNLVDIRHADGSLTRYGHNSRIFVQEGQVVEQGQHISAMGSTGFSTGPHLHFEIHPPGRGAVNPMAFLPRRR</sequence>
<dbReference type="SUPFAM" id="SSF54106">
    <property type="entry name" value="LysM domain"/>
    <property type="match status" value="1"/>
</dbReference>
<evidence type="ECO:0000313" key="3">
    <source>
        <dbReference type="EMBL" id="GET43501.1"/>
    </source>
</evidence>
<comment type="caution">
    <text evidence="3">The sequence shown here is derived from an EMBL/GenBank/DDBJ whole genome shotgun (WGS) entry which is preliminary data.</text>
</comment>
<evidence type="ECO:0000313" key="4">
    <source>
        <dbReference type="Proteomes" id="UP001050975"/>
    </source>
</evidence>
<dbReference type="SUPFAM" id="SSF51261">
    <property type="entry name" value="Duplicated hybrid motif"/>
    <property type="match status" value="1"/>
</dbReference>
<feature type="region of interest" description="Disordered" evidence="1">
    <location>
        <begin position="590"/>
        <end position="618"/>
    </location>
</feature>
<dbReference type="InterPro" id="IPR050570">
    <property type="entry name" value="Cell_wall_metabolism_enzyme"/>
</dbReference>
<dbReference type="Pfam" id="PF01476">
    <property type="entry name" value="LysM"/>
    <property type="match status" value="1"/>
</dbReference>
<feature type="region of interest" description="Disordered" evidence="1">
    <location>
        <begin position="551"/>
        <end position="571"/>
    </location>
</feature>
<dbReference type="GO" id="GO:0004222">
    <property type="term" value="F:metalloendopeptidase activity"/>
    <property type="evidence" value="ECO:0007669"/>
    <property type="project" value="TreeGrafter"/>
</dbReference>
<dbReference type="Gene3D" id="2.70.70.10">
    <property type="entry name" value="Glucose Permease (Domain IIA)"/>
    <property type="match status" value="1"/>
</dbReference>
<evidence type="ECO:0000259" key="2">
    <source>
        <dbReference type="PROSITE" id="PS51782"/>
    </source>
</evidence>
<reference evidence="3" key="1">
    <citation type="submission" date="2019-10" db="EMBL/GenBank/DDBJ databases">
        <title>Draft genome sequece of Microseira wollei NIES-4236.</title>
        <authorList>
            <person name="Yamaguchi H."/>
            <person name="Suzuki S."/>
            <person name="Kawachi M."/>
        </authorList>
    </citation>
    <scope>NUCLEOTIDE SEQUENCE</scope>
    <source>
        <strain evidence="3">NIES-4236</strain>
    </source>
</reference>
<feature type="domain" description="LysM" evidence="2">
    <location>
        <begin position="343"/>
        <end position="387"/>
    </location>
</feature>
<dbReference type="PANTHER" id="PTHR21666">
    <property type="entry name" value="PEPTIDASE-RELATED"/>
    <property type="match status" value="1"/>
</dbReference>
<dbReference type="Gene3D" id="3.10.350.10">
    <property type="entry name" value="LysM domain"/>
    <property type="match status" value="1"/>
</dbReference>
<feature type="region of interest" description="Disordered" evidence="1">
    <location>
        <begin position="62"/>
        <end position="89"/>
    </location>
</feature>
<dbReference type="AlphaFoldDB" id="A0AAV3XPG0"/>
<dbReference type="PANTHER" id="PTHR21666:SF270">
    <property type="entry name" value="MUREIN HYDROLASE ACTIVATOR ENVC"/>
    <property type="match status" value="1"/>
</dbReference>
<dbReference type="InterPro" id="IPR011055">
    <property type="entry name" value="Dup_hybrid_motif"/>
</dbReference>
<evidence type="ECO:0000256" key="1">
    <source>
        <dbReference type="SAM" id="MobiDB-lite"/>
    </source>
</evidence>
<keyword evidence="4" id="KW-1185">Reference proteome</keyword>
<feature type="compositionally biased region" description="Low complexity" evidence="1">
    <location>
        <begin position="592"/>
        <end position="609"/>
    </location>
</feature>
<accession>A0AAV3XPG0</accession>
<dbReference type="Proteomes" id="UP001050975">
    <property type="component" value="Unassembled WGS sequence"/>
</dbReference>
<dbReference type="Pfam" id="PF01551">
    <property type="entry name" value="Peptidase_M23"/>
    <property type="match status" value="1"/>
</dbReference>
<dbReference type="InterPro" id="IPR016047">
    <property type="entry name" value="M23ase_b-sheet_dom"/>
</dbReference>
<dbReference type="InterPro" id="IPR018392">
    <property type="entry name" value="LysM"/>
</dbReference>
<proteinExistence type="predicted"/>
<dbReference type="RefSeq" id="WP_226592367.1">
    <property type="nucleotide sequence ID" value="NZ_BLAY01000227.1"/>
</dbReference>
<dbReference type="CDD" id="cd00118">
    <property type="entry name" value="LysM"/>
    <property type="match status" value="1"/>
</dbReference>
<organism evidence="3 4">
    <name type="scientific">Microseira wollei NIES-4236</name>
    <dbReference type="NCBI Taxonomy" id="2530354"/>
    <lineage>
        <taxon>Bacteria</taxon>
        <taxon>Bacillati</taxon>
        <taxon>Cyanobacteriota</taxon>
        <taxon>Cyanophyceae</taxon>
        <taxon>Oscillatoriophycideae</taxon>
        <taxon>Aerosakkonematales</taxon>
        <taxon>Aerosakkonemataceae</taxon>
        <taxon>Microseira</taxon>
    </lineage>
</organism>
<dbReference type="PROSITE" id="PS51782">
    <property type="entry name" value="LYSM"/>
    <property type="match status" value="1"/>
</dbReference>
<dbReference type="EMBL" id="BLAY01000227">
    <property type="protein sequence ID" value="GET43501.1"/>
    <property type="molecule type" value="Genomic_DNA"/>
</dbReference>
<dbReference type="SMART" id="SM00257">
    <property type="entry name" value="LysM"/>
    <property type="match status" value="1"/>
</dbReference>